<evidence type="ECO:0000313" key="1">
    <source>
        <dbReference type="EMBL" id="CAG2223808.1"/>
    </source>
</evidence>
<reference evidence="1" key="1">
    <citation type="submission" date="2021-03" db="EMBL/GenBank/DDBJ databases">
        <authorList>
            <person name="Bekaert M."/>
        </authorList>
    </citation>
    <scope>NUCLEOTIDE SEQUENCE</scope>
</reference>
<comment type="caution">
    <text evidence="1">The sequence shown here is derived from an EMBL/GenBank/DDBJ whole genome shotgun (WGS) entry which is preliminary data.</text>
</comment>
<proteinExistence type="predicted"/>
<dbReference type="OrthoDB" id="6070127at2759"/>
<name>A0A8S3SZQ1_MYTED</name>
<dbReference type="PANTHER" id="PTHR46791:SF5">
    <property type="entry name" value="CLR5 DOMAIN-CONTAINING PROTEIN-RELATED"/>
    <property type="match status" value="1"/>
</dbReference>
<accession>A0A8S3SZQ1</accession>
<sequence>MEELGVQNRSDMMNLRLDCSKYMALQSQLRYFQMEVCKNLTFNFKLILENLLEIGLKISDISKILSVSERTVYRRMAIYDLSKTSFSEMEDGELDRNLTEIIREFPRCGETFLRIMLKRRGIHVPRWRLRDSIKRVDENGPQERHRGRLHRRIYNVEGPNYLWHIDTNHKLIR</sequence>
<evidence type="ECO:0000313" key="2">
    <source>
        <dbReference type="Proteomes" id="UP000683360"/>
    </source>
</evidence>
<organism evidence="1 2">
    <name type="scientific">Mytilus edulis</name>
    <name type="common">Blue mussel</name>
    <dbReference type="NCBI Taxonomy" id="6550"/>
    <lineage>
        <taxon>Eukaryota</taxon>
        <taxon>Metazoa</taxon>
        <taxon>Spiralia</taxon>
        <taxon>Lophotrochozoa</taxon>
        <taxon>Mollusca</taxon>
        <taxon>Bivalvia</taxon>
        <taxon>Autobranchia</taxon>
        <taxon>Pteriomorphia</taxon>
        <taxon>Mytilida</taxon>
        <taxon>Mytiloidea</taxon>
        <taxon>Mytilidae</taxon>
        <taxon>Mytilinae</taxon>
        <taxon>Mytilus</taxon>
    </lineage>
</organism>
<gene>
    <name evidence="1" type="ORF">MEDL_37101</name>
</gene>
<dbReference type="AlphaFoldDB" id="A0A8S3SZQ1"/>
<dbReference type="Proteomes" id="UP000683360">
    <property type="component" value="Unassembled WGS sequence"/>
</dbReference>
<dbReference type="PANTHER" id="PTHR46791">
    <property type="entry name" value="EXPRESSED PROTEIN"/>
    <property type="match status" value="1"/>
</dbReference>
<keyword evidence="2" id="KW-1185">Reference proteome</keyword>
<protein>
    <submittedName>
        <fullName evidence="1">Uncharacterized protein</fullName>
    </submittedName>
</protein>
<dbReference type="EMBL" id="CAJPWZ010001792">
    <property type="protein sequence ID" value="CAG2223808.1"/>
    <property type="molecule type" value="Genomic_DNA"/>
</dbReference>